<dbReference type="InterPro" id="IPR038709">
    <property type="entry name" value="RpoN_core-bd_sf"/>
</dbReference>
<keyword evidence="6" id="KW-0731">Sigma factor</keyword>
<evidence type="ECO:0000256" key="3">
    <source>
        <dbReference type="ARBA" id="ARBA00022679"/>
    </source>
</evidence>
<evidence type="ECO:0000313" key="13">
    <source>
        <dbReference type="Proteomes" id="UP000463470"/>
    </source>
</evidence>
<evidence type="ECO:0000256" key="6">
    <source>
        <dbReference type="ARBA" id="ARBA00023082"/>
    </source>
</evidence>
<dbReference type="GO" id="GO:0016987">
    <property type="term" value="F:sigma factor activity"/>
    <property type="evidence" value="ECO:0007669"/>
    <property type="project" value="UniProtKB-KW"/>
</dbReference>
<evidence type="ECO:0000256" key="5">
    <source>
        <dbReference type="ARBA" id="ARBA00023015"/>
    </source>
</evidence>
<evidence type="ECO:0000259" key="11">
    <source>
        <dbReference type="Pfam" id="PF04963"/>
    </source>
</evidence>
<dbReference type="PRINTS" id="PR00045">
    <property type="entry name" value="SIGMA54FCT"/>
</dbReference>
<evidence type="ECO:0000313" key="12">
    <source>
        <dbReference type="EMBL" id="MZP29382.1"/>
    </source>
</evidence>
<dbReference type="EMBL" id="WXEY01000005">
    <property type="protein sequence ID" value="MZP29382.1"/>
    <property type="molecule type" value="Genomic_DNA"/>
</dbReference>
<dbReference type="GO" id="GO:0001216">
    <property type="term" value="F:DNA-binding transcription activator activity"/>
    <property type="evidence" value="ECO:0007669"/>
    <property type="project" value="InterPro"/>
</dbReference>
<dbReference type="Pfam" id="PF04963">
    <property type="entry name" value="Sigma54_CBD"/>
    <property type="match status" value="1"/>
</dbReference>
<evidence type="ECO:0000259" key="10">
    <source>
        <dbReference type="Pfam" id="PF04552"/>
    </source>
</evidence>
<dbReference type="OrthoDB" id="9814402at2"/>
<dbReference type="PANTHER" id="PTHR32248">
    <property type="entry name" value="RNA POLYMERASE SIGMA-54 FACTOR"/>
    <property type="match status" value="1"/>
</dbReference>
<sequence length="491" mass="54757">MRVGLGQQIEQSQKLVMTPELRQAIAILQMNTLELSLFVEQELAQNPLLEAVDSPIEGVAGERPSPESLSPDRERHQETPDRGAPGGDAPEQAMFDPVEGKGDLFNREAGVPELRRRDDVDPAAAFERETPAEGPTLQEHLESQLRLAVSDGLRRRVGEYIIGNIDERGYLRMAPAEITAAVAVEEEVVREALETVQSFDPPGVGARDLAECLRIQLRRQGQSTPQLERILEEHLPDVAAGRLHRIAQRLKVTVGEVQAMVDRIKELDPKPGVAYGGERDNRPILPDVIVERVDGEYVILIHDGALPRLTVNRTYRRILHEEGAAAEAKQYVEDRLNAALSLIRAIEQRRSTLHKVVTVIVEWQRPFLEQGLSGLKPLTLRDVAMRAGVHESTVSRSVAGKYAQTPRGLFELKFFFGSGVRTATGEEKAASGTIKPLIRQMIDREDKHHPLSDQQIAEALNEQGIPLSRRTVAKYRDELGIPATTQRRRYI</sequence>
<keyword evidence="3" id="KW-0808">Transferase</keyword>
<dbReference type="PIRSF" id="PIRSF000774">
    <property type="entry name" value="RpoN"/>
    <property type="match status" value="1"/>
</dbReference>
<protein>
    <submittedName>
        <fullName evidence="12">RNA polymerase factor sigma-54</fullName>
    </submittedName>
</protein>
<dbReference type="AlphaFoldDB" id="A0A845KZA6"/>
<keyword evidence="4" id="KW-0548">Nucleotidyltransferase</keyword>
<accession>A0A845KZA6</accession>
<evidence type="ECO:0000256" key="1">
    <source>
        <dbReference type="ARBA" id="ARBA00008798"/>
    </source>
</evidence>
<dbReference type="Gene3D" id="1.10.10.1330">
    <property type="entry name" value="RNA polymerase sigma-54 factor, core-binding domain"/>
    <property type="match status" value="1"/>
</dbReference>
<organism evidence="12 13">
    <name type="scientific">Heliomicrobium undosum</name>
    <dbReference type="NCBI Taxonomy" id="121734"/>
    <lineage>
        <taxon>Bacteria</taxon>
        <taxon>Bacillati</taxon>
        <taxon>Bacillota</taxon>
        <taxon>Clostridia</taxon>
        <taxon>Eubacteriales</taxon>
        <taxon>Heliobacteriaceae</taxon>
        <taxon>Heliomicrobium</taxon>
    </lineage>
</organism>
<gene>
    <name evidence="12" type="primary">rpoN</name>
    <name evidence="12" type="ORF">GTO91_06650</name>
</gene>
<dbReference type="Pfam" id="PF00309">
    <property type="entry name" value="Sigma54_AID"/>
    <property type="match status" value="1"/>
</dbReference>
<keyword evidence="5" id="KW-0805">Transcription regulation</keyword>
<dbReference type="GO" id="GO:0003677">
    <property type="term" value="F:DNA binding"/>
    <property type="evidence" value="ECO:0007669"/>
    <property type="project" value="UniProtKB-KW"/>
</dbReference>
<feature type="region of interest" description="Disordered" evidence="9">
    <location>
        <begin position="54"/>
        <end position="102"/>
    </location>
</feature>
<dbReference type="InterPro" id="IPR000394">
    <property type="entry name" value="RNA_pol_sigma_54"/>
</dbReference>
<feature type="domain" description="RNA polymerase sigma factor 54 core-binding" evidence="11">
    <location>
        <begin position="131"/>
        <end position="315"/>
    </location>
</feature>
<reference evidence="12 13" key="1">
    <citation type="submission" date="2020-01" db="EMBL/GenBank/DDBJ databases">
        <title>Whole-genome sequence of Heliobacterium undosum DSM 13378.</title>
        <authorList>
            <person name="Kyndt J.A."/>
            <person name="Meyer T.E."/>
        </authorList>
    </citation>
    <scope>NUCLEOTIDE SEQUENCE [LARGE SCALE GENOMIC DNA]</scope>
    <source>
        <strain evidence="12 13">DSM 13378</strain>
    </source>
</reference>
<evidence type="ECO:0000256" key="7">
    <source>
        <dbReference type="ARBA" id="ARBA00023125"/>
    </source>
</evidence>
<dbReference type="PROSITE" id="PS50044">
    <property type="entry name" value="SIGMA54_3"/>
    <property type="match status" value="1"/>
</dbReference>
<dbReference type="InterPro" id="IPR007634">
    <property type="entry name" value="RNA_pol_sigma_54_DNA-bd"/>
</dbReference>
<dbReference type="Gene3D" id="1.10.10.60">
    <property type="entry name" value="Homeodomain-like"/>
    <property type="match status" value="1"/>
</dbReference>
<evidence type="ECO:0000256" key="9">
    <source>
        <dbReference type="SAM" id="MobiDB-lite"/>
    </source>
</evidence>
<proteinExistence type="inferred from homology"/>
<evidence type="ECO:0000256" key="8">
    <source>
        <dbReference type="ARBA" id="ARBA00023163"/>
    </source>
</evidence>
<comment type="caution">
    <text evidence="12">The sequence shown here is derived from an EMBL/GenBank/DDBJ whole genome shotgun (WGS) entry which is preliminary data.</text>
</comment>
<dbReference type="Pfam" id="PF04552">
    <property type="entry name" value="Sigma54_DBD"/>
    <property type="match status" value="1"/>
</dbReference>
<evidence type="ECO:0000256" key="2">
    <source>
        <dbReference type="ARBA" id="ARBA00022478"/>
    </source>
</evidence>
<keyword evidence="2" id="KW-0240">DNA-directed RNA polymerase</keyword>
<evidence type="ECO:0000256" key="4">
    <source>
        <dbReference type="ARBA" id="ARBA00022695"/>
    </source>
</evidence>
<dbReference type="RefSeq" id="WP_161256727.1">
    <property type="nucleotide sequence ID" value="NZ_WXEY01000005.1"/>
</dbReference>
<dbReference type="PROSITE" id="PS00718">
    <property type="entry name" value="SIGMA54_2"/>
    <property type="match status" value="1"/>
</dbReference>
<keyword evidence="13" id="KW-1185">Reference proteome</keyword>
<name>A0A845KZA6_9FIRM</name>
<feature type="domain" description="RNA polymerase sigma factor 54 DNA-binding" evidence="10">
    <location>
        <begin position="330"/>
        <end position="489"/>
    </location>
</feature>
<comment type="similarity">
    <text evidence="1">Belongs to the sigma-54 factor family.</text>
</comment>
<dbReference type="GO" id="GO:0000428">
    <property type="term" value="C:DNA-directed RNA polymerase complex"/>
    <property type="evidence" value="ECO:0007669"/>
    <property type="project" value="UniProtKB-KW"/>
</dbReference>
<keyword evidence="7" id="KW-0238">DNA-binding</keyword>
<feature type="compositionally biased region" description="Basic and acidic residues" evidence="9">
    <location>
        <begin position="70"/>
        <end position="81"/>
    </location>
</feature>
<dbReference type="Proteomes" id="UP000463470">
    <property type="component" value="Unassembled WGS sequence"/>
</dbReference>
<dbReference type="InterPro" id="IPR007046">
    <property type="entry name" value="RNA_pol_sigma_54_core-bd"/>
</dbReference>
<dbReference type="PANTHER" id="PTHR32248:SF4">
    <property type="entry name" value="RNA POLYMERASE SIGMA-54 FACTOR"/>
    <property type="match status" value="1"/>
</dbReference>
<dbReference type="GO" id="GO:0006352">
    <property type="term" value="P:DNA-templated transcription initiation"/>
    <property type="evidence" value="ECO:0007669"/>
    <property type="project" value="InterPro"/>
</dbReference>
<keyword evidence="8" id="KW-0804">Transcription</keyword>
<dbReference type="GO" id="GO:0016779">
    <property type="term" value="F:nucleotidyltransferase activity"/>
    <property type="evidence" value="ECO:0007669"/>
    <property type="project" value="UniProtKB-KW"/>
</dbReference>
<dbReference type="NCBIfam" id="TIGR02395">
    <property type="entry name" value="rpoN_sigma"/>
    <property type="match status" value="1"/>
</dbReference>